<keyword evidence="7 9" id="KW-0456">Lyase</keyword>
<sequence length="161" mass="18192">MDATAENKTPPQQTVTELDILRIMQMIPHRYPMLLIDKVVDIVTGESCTGIKNVTINEPFFTGHFPARPVMPGVMIVEAMAQTSAVLVMHSLGESAEGRLVYFMTIDEARFRRPIVPGDRIEIKVQKQQNRRNVWRFRGEAWVDGTLCAEAVYAAMIVMDN</sequence>
<organism evidence="10 11">
    <name type="scientific">Rhodospirillum centenum (strain ATCC 51521 / SW)</name>
    <dbReference type="NCBI Taxonomy" id="414684"/>
    <lineage>
        <taxon>Bacteria</taxon>
        <taxon>Pseudomonadati</taxon>
        <taxon>Pseudomonadota</taxon>
        <taxon>Alphaproteobacteria</taxon>
        <taxon>Rhodospirillales</taxon>
        <taxon>Rhodospirillaceae</taxon>
        <taxon>Rhodospirillum</taxon>
    </lineage>
</organism>
<dbReference type="GO" id="GO:0016020">
    <property type="term" value="C:membrane"/>
    <property type="evidence" value="ECO:0007669"/>
    <property type="project" value="GOC"/>
</dbReference>
<dbReference type="STRING" id="414684.RC1_1197"/>
<dbReference type="PANTHER" id="PTHR30272">
    <property type="entry name" value="3-HYDROXYACYL-[ACYL-CARRIER-PROTEIN] DEHYDRATASE"/>
    <property type="match status" value="1"/>
</dbReference>
<dbReference type="OrthoDB" id="9772788at2"/>
<comment type="similarity">
    <text evidence="2 9">Belongs to the thioester dehydratase family. FabZ subfamily.</text>
</comment>
<dbReference type="CDD" id="cd01288">
    <property type="entry name" value="FabZ"/>
    <property type="match status" value="1"/>
</dbReference>
<dbReference type="RefSeq" id="WP_012566399.1">
    <property type="nucleotide sequence ID" value="NC_011420.2"/>
</dbReference>
<dbReference type="Pfam" id="PF07977">
    <property type="entry name" value="FabA"/>
    <property type="match status" value="1"/>
</dbReference>
<evidence type="ECO:0000256" key="2">
    <source>
        <dbReference type="ARBA" id="ARBA00009174"/>
    </source>
</evidence>
<keyword evidence="4 9" id="KW-0444">Lipid biosynthesis</keyword>
<reference evidence="10 11" key="1">
    <citation type="journal article" date="2010" name="BMC Genomics">
        <title>Metabolic flexibility revealed in the genome of the cyst-forming alpha-1 proteobacterium Rhodospirillum centenum.</title>
        <authorList>
            <person name="Lu Y.K."/>
            <person name="Marden J."/>
            <person name="Han M."/>
            <person name="Swingley W.D."/>
            <person name="Mastrian S.D."/>
            <person name="Chowdhury S.R."/>
            <person name="Hao J."/>
            <person name="Helmy T."/>
            <person name="Kim S."/>
            <person name="Kurdoglu A.A."/>
            <person name="Matthies H.J."/>
            <person name="Rollo D."/>
            <person name="Stothard P."/>
            <person name="Blankenship R.E."/>
            <person name="Bauer C.E."/>
            <person name="Touchman J.W."/>
        </authorList>
    </citation>
    <scope>NUCLEOTIDE SEQUENCE [LARGE SCALE GENOMIC DNA]</scope>
    <source>
        <strain evidence="11">ATCC 51521 / SW</strain>
    </source>
</reference>
<proteinExistence type="inferred from homology"/>
<dbReference type="SUPFAM" id="SSF54637">
    <property type="entry name" value="Thioesterase/thiol ester dehydrase-isomerase"/>
    <property type="match status" value="1"/>
</dbReference>
<keyword evidence="11" id="KW-1185">Reference proteome</keyword>
<dbReference type="GO" id="GO:0005737">
    <property type="term" value="C:cytoplasm"/>
    <property type="evidence" value="ECO:0007669"/>
    <property type="project" value="UniProtKB-SubCell"/>
</dbReference>
<dbReference type="AlphaFoldDB" id="B6ISU0"/>
<dbReference type="eggNOG" id="COG0764">
    <property type="taxonomic scope" value="Bacteria"/>
</dbReference>
<keyword evidence="6 9" id="KW-0443">Lipid metabolism</keyword>
<dbReference type="EC" id="4.2.1.59" evidence="9"/>
<name>B6ISU0_RHOCS</name>
<evidence type="ECO:0000256" key="7">
    <source>
        <dbReference type="ARBA" id="ARBA00023239"/>
    </source>
</evidence>
<dbReference type="InterPro" id="IPR029069">
    <property type="entry name" value="HotDog_dom_sf"/>
</dbReference>
<dbReference type="Proteomes" id="UP000001591">
    <property type="component" value="Chromosome"/>
</dbReference>
<dbReference type="GO" id="GO:0009245">
    <property type="term" value="P:lipid A biosynthetic process"/>
    <property type="evidence" value="ECO:0007669"/>
    <property type="project" value="UniProtKB-UniRule"/>
</dbReference>
<dbReference type="InterPro" id="IPR013114">
    <property type="entry name" value="FabA_FabZ"/>
</dbReference>
<evidence type="ECO:0000256" key="3">
    <source>
        <dbReference type="ARBA" id="ARBA00022490"/>
    </source>
</evidence>
<dbReference type="InterPro" id="IPR010084">
    <property type="entry name" value="FabZ"/>
</dbReference>
<dbReference type="PANTHER" id="PTHR30272:SF1">
    <property type="entry name" value="3-HYDROXYACYL-[ACYL-CARRIER-PROTEIN] DEHYDRATASE"/>
    <property type="match status" value="1"/>
</dbReference>
<evidence type="ECO:0000256" key="9">
    <source>
        <dbReference type="HAMAP-Rule" id="MF_00406"/>
    </source>
</evidence>
<dbReference type="HAMAP" id="MF_00406">
    <property type="entry name" value="FabZ"/>
    <property type="match status" value="1"/>
</dbReference>
<evidence type="ECO:0000256" key="4">
    <source>
        <dbReference type="ARBA" id="ARBA00022516"/>
    </source>
</evidence>
<dbReference type="EMBL" id="CP000613">
    <property type="protein sequence ID" value="ACI98611.1"/>
    <property type="molecule type" value="Genomic_DNA"/>
</dbReference>
<dbReference type="GO" id="GO:0019171">
    <property type="term" value="F:(3R)-hydroxyacyl-[acyl-carrier-protein] dehydratase activity"/>
    <property type="evidence" value="ECO:0007669"/>
    <property type="project" value="UniProtKB-EC"/>
</dbReference>
<gene>
    <name evidence="9 10" type="primary">fabZ</name>
    <name evidence="10" type="ordered locus">RC1_1197</name>
</gene>
<dbReference type="Gene3D" id="3.10.129.10">
    <property type="entry name" value="Hotdog Thioesterase"/>
    <property type="match status" value="1"/>
</dbReference>
<evidence type="ECO:0000256" key="1">
    <source>
        <dbReference type="ARBA" id="ARBA00004496"/>
    </source>
</evidence>
<feature type="active site" evidence="9">
    <location>
        <position position="64"/>
    </location>
</feature>
<evidence type="ECO:0000256" key="6">
    <source>
        <dbReference type="ARBA" id="ARBA00023098"/>
    </source>
</evidence>
<dbReference type="GO" id="GO:0006633">
    <property type="term" value="P:fatty acid biosynthetic process"/>
    <property type="evidence" value="ECO:0007669"/>
    <property type="project" value="UniProtKB-UniRule"/>
</dbReference>
<evidence type="ECO:0000256" key="8">
    <source>
        <dbReference type="ARBA" id="ARBA00025049"/>
    </source>
</evidence>
<evidence type="ECO:0000256" key="5">
    <source>
        <dbReference type="ARBA" id="ARBA00022556"/>
    </source>
</evidence>
<dbReference type="HOGENOM" id="CLU_078912_1_2_5"/>
<comment type="subcellular location">
    <subcellularLocation>
        <location evidence="1 9">Cytoplasm</location>
    </subcellularLocation>
</comment>
<dbReference type="NCBIfam" id="TIGR01750">
    <property type="entry name" value="fabZ"/>
    <property type="match status" value="1"/>
</dbReference>
<accession>B6ISU0</accession>
<dbReference type="FunFam" id="3.10.129.10:FF:000001">
    <property type="entry name" value="3-hydroxyacyl-[acyl-carrier-protein] dehydratase FabZ"/>
    <property type="match status" value="1"/>
</dbReference>
<dbReference type="NCBIfam" id="NF000582">
    <property type="entry name" value="PRK00006.1"/>
    <property type="match status" value="1"/>
</dbReference>
<comment type="function">
    <text evidence="8 9">Involved in unsaturated fatty acids biosynthesis. Catalyzes the dehydration of short chain beta-hydroxyacyl-ACPs and long chain saturated and unsaturated beta-hydroxyacyl-ACPs.</text>
</comment>
<evidence type="ECO:0000313" key="10">
    <source>
        <dbReference type="EMBL" id="ACI98611.1"/>
    </source>
</evidence>
<dbReference type="KEGG" id="rce:RC1_1197"/>
<protein>
    <recommendedName>
        <fullName evidence="9">3-hydroxyacyl-[acyl-carrier-protein] dehydratase FabZ</fullName>
        <ecNumber evidence="9">4.2.1.59</ecNumber>
    </recommendedName>
    <alternativeName>
        <fullName evidence="9">(3R)-hydroxymyristoyl-[acyl-carrier-protein] dehydratase</fullName>
        <shortName evidence="9">(3R)-hydroxymyristoyl-ACP dehydrase</shortName>
    </alternativeName>
    <alternativeName>
        <fullName evidence="9">Beta-hydroxyacyl-ACP dehydratase</fullName>
    </alternativeName>
</protein>
<keyword evidence="3 9" id="KW-0963">Cytoplasm</keyword>
<keyword evidence="5 9" id="KW-0441">Lipid A biosynthesis</keyword>
<comment type="catalytic activity">
    <reaction evidence="9">
        <text>a (3R)-hydroxyacyl-[ACP] = a (2E)-enoyl-[ACP] + H2O</text>
        <dbReference type="Rhea" id="RHEA:13097"/>
        <dbReference type="Rhea" id="RHEA-COMP:9925"/>
        <dbReference type="Rhea" id="RHEA-COMP:9945"/>
        <dbReference type="ChEBI" id="CHEBI:15377"/>
        <dbReference type="ChEBI" id="CHEBI:78784"/>
        <dbReference type="ChEBI" id="CHEBI:78827"/>
        <dbReference type="EC" id="4.2.1.59"/>
    </reaction>
</comment>
<evidence type="ECO:0000313" key="11">
    <source>
        <dbReference type="Proteomes" id="UP000001591"/>
    </source>
</evidence>